<sequence length="110" mass="12562">MEKFLFSNSGDCFQVHPIFVEAVPLSLSLPASLYLFCYTRRQTCPHMPQYSMRTSFLLNVQERSDIHCVLRGLNFTAGGKATECHLRNLLFHFILKEAGEESASWGRGLF</sequence>
<organism evidence="1">
    <name type="scientific">Micrurus carvalhoi</name>
    <dbReference type="NCBI Taxonomy" id="3147026"/>
    <lineage>
        <taxon>Eukaryota</taxon>
        <taxon>Metazoa</taxon>
        <taxon>Chordata</taxon>
        <taxon>Craniata</taxon>
        <taxon>Vertebrata</taxon>
        <taxon>Euteleostomi</taxon>
        <taxon>Lepidosauria</taxon>
        <taxon>Squamata</taxon>
        <taxon>Bifurcata</taxon>
        <taxon>Unidentata</taxon>
        <taxon>Episquamata</taxon>
        <taxon>Toxicofera</taxon>
        <taxon>Serpentes</taxon>
        <taxon>Colubroidea</taxon>
        <taxon>Elapidae</taxon>
        <taxon>Elapinae</taxon>
        <taxon>Micrurus</taxon>
    </lineage>
</organism>
<reference evidence="1" key="1">
    <citation type="submission" date="2017-07" db="EMBL/GenBank/DDBJ databases">
        <authorList>
            <person name="Mikheyev A."/>
            <person name="Grau M."/>
        </authorList>
    </citation>
    <scope>NUCLEOTIDE SEQUENCE</scope>
    <source>
        <tissue evidence="1">Venom_gland</tissue>
    </source>
</reference>
<proteinExistence type="predicted"/>
<accession>A0A2H6N6L2</accession>
<reference evidence="1" key="2">
    <citation type="submission" date="2017-12" db="EMBL/GenBank/DDBJ databases">
        <title>Coralsnake Venomics: Analyses of Venom Gland Transcriptomes and Proteomes of Six Brazilian Taxa.</title>
        <authorList>
            <person name="Aird S.D."/>
            <person name="Jorge da Silva N."/>
            <person name="Qiu L."/>
            <person name="Villar-Briones A."/>
            <person name="Aparecida-Saddi V."/>
            <person name="Campos-Telles M.P."/>
            <person name="Grau M."/>
            <person name="Mikheyev A.S."/>
        </authorList>
    </citation>
    <scope>NUCLEOTIDE SEQUENCE</scope>
    <source>
        <tissue evidence="1">Venom_gland</tissue>
    </source>
</reference>
<dbReference type="AlphaFoldDB" id="A0A2H6N6L2"/>
<name>A0A2H6N6L2_9SAUR</name>
<protein>
    <submittedName>
        <fullName evidence="1">Uncharacterized protein</fullName>
    </submittedName>
</protein>
<dbReference type="EMBL" id="IACI01055857">
    <property type="protein sequence ID" value="LAA25641.1"/>
    <property type="molecule type" value="Transcribed_RNA"/>
</dbReference>
<evidence type="ECO:0000313" key="1">
    <source>
        <dbReference type="EMBL" id="LAA25641.1"/>
    </source>
</evidence>